<organism evidence="1 2">
    <name type="scientific">Clostridium aceticum</name>
    <dbReference type="NCBI Taxonomy" id="84022"/>
    <lineage>
        <taxon>Bacteria</taxon>
        <taxon>Bacillati</taxon>
        <taxon>Bacillota</taxon>
        <taxon>Clostridia</taxon>
        <taxon>Eubacteriales</taxon>
        <taxon>Clostridiaceae</taxon>
        <taxon>Clostridium</taxon>
    </lineage>
</organism>
<keyword evidence="2" id="KW-1185">Reference proteome</keyword>
<accession>A0A0G3WG10</accession>
<dbReference type="AlphaFoldDB" id="A0A0G3WG10"/>
<protein>
    <submittedName>
        <fullName evidence="1">Uncharacterized protein</fullName>
    </submittedName>
</protein>
<dbReference type="STRING" id="84022.CACET_c29300"/>
<evidence type="ECO:0000313" key="2">
    <source>
        <dbReference type="Proteomes" id="UP000035704"/>
    </source>
</evidence>
<dbReference type="RefSeq" id="WP_278287081.1">
    <property type="nucleotide sequence ID" value="NZ_CP009687.1"/>
</dbReference>
<dbReference type="KEGG" id="cace:CACET_c29300"/>
<proteinExistence type="predicted"/>
<reference evidence="1 2" key="1">
    <citation type="submission" date="2014-10" db="EMBL/GenBank/DDBJ databases">
        <title>Genome sequence of Clostridium aceticum DSM 1496.</title>
        <authorList>
            <person name="Poehlein A."/>
            <person name="Schiel-Bengelsdorf B."/>
            <person name="Gottschalk G."/>
            <person name="Duerre P."/>
            <person name="Daniel R."/>
        </authorList>
    </citation>
    <scope>NUCLEOTIDE SEQUENCE [LARGE SCALE GENOMIC DNA]</scope>
    <source>
        <strain evidence="1 2">DSM 1496</strain>
    </source>
</reference>
<evidence type="ECO:0000313" key="1">
    <source>
        <dbReference type="EMBL" id="AKL96374.1"/>
    </source>
</evidence>
<gene>
    <name evidence="1" type="ORF">CACET_c29300</name>
</gene>
<name>A0A0G3WG10_9CLOT</name>
<dbReference type="PATRIC" id="fig|84022.6.peg.2980"/>
<sequence>MGECKCQNPELKPEKEKCSEKQIKQCHGEEEKEHPCDCEKK</sequence>
<dbReference type="EMBL" id="CP009687">
    <property type="protein sequence ID" value="AKL96374.1"/>
    <property type="molecule type" value="Genomic_DNA"/>
</dbReference>
<dbReference type="Proteomes" id="UP000035704">
    <property type="component" value="Chromosome"/>
</dbReference>